<evidence type="ECO:0000256" key="3">
    <source>
        <dbReference type="ARBA" id="ARBA00022679"/>
    </source>
</evidence>
<keyword evidence="2 9" id="KW-0489">Methyltransferase</keyword>
<keyword evidence="3 9" id="KW-0808">Transferase</keyword>
<evidence type="ECO:0000256" key="10">
    <source>
        <dbReference type="SAM" id="Coils"/>
    </source>
</evidence>
<dbReference type="InterPro" id="IPR058625">
    <property type="entry name" value="MdtA-like_BSH"/>
</dbReference>
<dbReference type="Pfam" id="PF01189">
    <property type="entry name" value="Methyltr_RsmB-F"/>
    <property type="match status" value="1"/>
</dbReference>
<evidence type="ECO:0000256" key="8">
    <source>
        <dbReference type="ARBA" id="ARBA00023136"/>
    </source>
</evidence>
<dbReference type="PANTHER" id="PTHR30386:SF26">
    <property type="entry name" value="TRANSPORT PROTEIN COMB"/>
    <property type="match status" value="1"/>
</dbReference>
<dbReference type="GO" id="GO:0016020">
    <property type="term" value="C:membrane"/>
    <property type="evidence" value="ECO:0007669"/>
    <property type="project" value="UniProtKB-SubCell"/>
</dbReference>
<evidence type="ECO:0000256" key="2">
    <source>
        <dbReference type="ARBA" id="ARBA00022603"/>
    </source>
</evidence>
<dbReference type="InterPro" id="IPR035926">
    <property type="entry name" value="NusB-like_sf"/>
</dbReference>
<feature type="domain" description="SAM-dependent MTase RsmB/NOP-type" evidence="13">
    <location>
        <begin position="148"/>
        <end position="431"/>
    </location>
</feature>
<dbReference type="OrthoDB" id="260824at2759"/>
<dbReference type="GO" id="GO:0008173">
    <property type="term" value="F:RNA methyltransferase activity"/>
    <property type="evidence" value="ECO:0007669"/>
    <property type="project" value="InterPro"/>
</dbReference>
<feature type="compositionally biased region" description="Polar residues" evidence="11">
    <location>
        <begin position="1131"/>
        <end position="1145"/>
    </location>
</feature>
<feature type="binding site" evidence="9">
    <location>
        <begin position="248"/>
        <end position="254"/>
    </location>
    <ligand>
        <name>S-adenosyl-L-methionine</name>
        <dbReference type="ChEBI" id="CHEBI:59789"/>
    </ligand>
</feature>
<dbReference type="Gene3D" id="1.10.287.470">
    <property type="entry name" value="Helix hairpin bin"/>
    <property type="match status" value="1"/>
</dbReference>
<feature type="transmembrane region" description="Helical" evidence="12">
    <location>
        <begin position="495"/>
        <end position="512"/>
    </location>
</feature>
<dbReference type="PANTHER" id="PTHR30386">
    <property type="entry name" value="MEMBRANE FUSION SUBUNIT OF EMRAB-TOLC MULTIDRUG EFFLUX PUMP"/>
    <property type="match status" value="1"/>
</dbReference>
<dbReference type="InterPro" id="IPR029063">
    <property type="entry name" value="SAM-dependent_MTases_sf"/>
</dbReference>
<dbReference type="InterPro" id="IPR058792">
    <property type="entry name" value="Beta-barrel_RND_2"/>
</dbReference>
<feature type="region of interest" description="Disordered" evidence="11">
    <location>
        <begin position="863"/>
        <end position="891"/>
    </location>
</feature>
<dbReference type="Gene3D" id="1.10.940.10">
    <property type="entry name" value="NusB-like"/>
    <property type="match status" value="1"/>
</dbReference>
<dbReference type="Proteomes" id="UP000036403">
    <property type="component" value="Unassembled WGS sequence"/>
</dbReference>
<dbReference type="InterPro" id="IPR023267">
    <property type="entry name" value="RCMT"/>
</dbReference>
<evidence type="ECO:0000256" key="6">
    <source>
        <dbReference type="ARBA" id="ARBA00022884"/>
    </source>
</evidence>
<feature type="region of interest" description="Disordered" evidence="11">
    <location>
        <begin position="1103"/>
        <end position="1199"/>
    </location>
</feature>
<feature type="compositionally biased region" description="Basic and acidic residues" evidence="11">
    <location>
        <begin position="1149"/>
        <end position="1162"/>
    </location>
</feature>
<dbReference type="InterPro" id="IPR001678">
    <property type="entry name" value="MeTrfase_RsmB-F_NOP2_dom"/>
</dbReference>
<dbReference type="SUPFAM" id="SSF111369">
    <property type="entry name" value="HlyD-like secretion proteins"/>
    <property type="match status" value="2"/>
</dbReference>
<comment type="similarity">
    <text evidence="9">Belongs to the class I-like SAM-binding methyltransferase superfamily. RsmB/NOP family.</text>
</comment>
<dbReference type="Gene3D" id="3.40.50.150">
    <property type="entry name" value="Vaccinia Virus protein VP39"/>
    <property type="match status" value="1"/>
</dbReference>
<evidence type="ECO:0000313" key="15">
    <source>
        <dbReference type="Proteomes" id="UP000036403"/>
    </source>
</evidence>
<feature type="compositionally biased region" description="Basic and acidic residues" evidence="11">
    <location>
        <begin position="863"/>
        <end position="876"/>
    </location>
</feature>
<dbReference type="Pfam" id="PF25917">
    <property type="entry name" value="BSH_RND"/>
    <property type="match status" value="1"/>
</dbReference>
<protein>
    <submittedName>
        <fullName evidence="14">Rrna methyltransferase</fullName>
    </submittedName>
</protein>
<keyword evidence="15" id="KW-1185">Reference proteome</keyword>
<dbReference type="Pfam" id="PF25876">
    <property type="entry name" value="HH_MFP_RND"/>
    <property type="match status" value="1"/>
</dbReference>
<keyword evidence="5 12" id="KW-0812">Transmembrane</keyword>
<evidence type="ECO:0000256" key="9">
    <source>
        <dbReference type="PROSITE-ProRule" id="PRU01023"/>
    </source>
</evidence>
<dbReference type="GO" id="GO:0006355">
    <property type="term" value="P:regulation of DNA-templated transcription"/>
    <property type="evidence" value="ECO:0007669"/>
    <property type="project" value="InterPro"/>
</dbReference>
<dbReference type="InterPro" id="IPR050739">
    <property type="entry name" value="MFP"/>
</dbReference>
<keyword evidence="6 9" id="KW-0694">RNA-binding</keyword>
<evidence type="ECO:0000256" key="12">
    <source>
        <dbReference type="SAM" id="Phobius"/>
    </source>
</evidence>
<reference evidence="14 15" key="1">
    <citation type="submission" date="2015-04" db="EMBL/GenBank/DDBJ databases">
        <title>Lasius niger genome sequencing.</title>
        <authorList>
            <person name="Konorov E.A."/>
            <person name="Nikitin M.A."/>
            <person name="Kirill M.V."/>
            <person name="Chang P."/>
        </authorList>
    </citation>
    <scope>NUCLEOTIDE SEQUENCE [LARGE SCALE GENOMIC DNA]</scope>
    <source>
        <tissue evidence="14">Whole</tissue>
    </source>
</reference>
<evidence type="ECO:0000256" key="1">
    <source>
        <dbReference type="ARBA" id="ARBA00004167"/>
    </source>
</evidence>
<feature type="compositionally biased region" description="Basic residues" evidence="11">
    <location>
        <begin position="1"/>
        <end position="14"/>
    </location>
</feature>
<feature type="compositionally biased region" description="Low complexity" evidence="11">
    <location>
        <begin position="877"/>
        <end position="888"/>
    </location>
</feature>
<feature type="region of interest" description="Disordered" evidence="11">
    <location>
        <begin position="943"/>
        <end position="963"/>
    </location>
</feature>
<dbReference type="GO" id="GO:0003723">
    <property type="term" value="F:RNA binding"/>
    <property type="evidence" value="ECO:0007669"/>
    <property type="project" value="UniProtKB-UniRule"/>
</dbReference>
<evidence type="ECO:0000313" key="14">
    <source>
        <dbReference type="EMBL" id="KMQ95046.1"/>
    </source>
</evidence>
<dbReference type="Gene3D" id="2.40.50.100">
    <property type="match status" value="1"/>
</dbReference>
<dbReference type="InterPro" id="IPR006027">
    <property type="entry name" value="NusB_RsmB_TIM44"/>
</dbReference>
<dbReference type="Pfam" id="PF01029">
    <property type="entry name" value="NusB"/>
    <property type="match status" value="1"/>
</dbReference>
<evidence type="ECO:0000256" key="11">
    <source>
        <dbReference type="SAM" id="MobiDB-lite"/>
    </source>
</evidence>
<dbReference type="Pfam" id="PF25954">
    <property type="entry name" value="Beta-barrel_RND_2"/>
    <property type="match status" value="1"/>
</dbReference>
<dbReference type="AlphaFoldDB" id="A0A0J7KXK1"/>
<dbReference type="PROSITE" id="PS51686">
    <property type="entry name" value="SAM_MT_RSMB_NOP"/>
    <property type="match status" value="1"/>
</dbReference>
<dbReference type="PRINTS" id="PR02008">
    <property type="entry name" value="RCMTFAMILY"/>
</dbReference>
<dbReference type="Gene3D" id="2.40.30.170">
    <property type="match status" value="1"/>
</dbReference>
<keyword evidence="7 12" id="KW-1133">Transmembrane helix</keyword>
<dbReference type="CDD" id="cd02440">
    <property type="entry name" value="AdoMet_MTases"/>
    <property type="match status" value="1"/>
</dbReference>
<comment type="caution">
    <text evidence="14">The sequence shown here is derived from an EMBL/GenBank/DDBJ whole genome shotgun (WGS) entry which is preliminary data.</text>
</comment>
<feature type="binding site" evidence="9">
    <location>
        <position position="295"/>
    </location>
    <ligand>
        <name>S-adenosyl-L-methionine</name>
        <dbReference type="ChEBI" id="CHEBI:59789"/>
    </ligand>
</feature>
<keyword evidence="10" id="KW-0175">Coiled coil</keyword>
<evidence type="ECO:0000256" key="7">
    <source>
        <dbReference type="ARBA" id="ARBA00022989"/>
    </source>
</evidence>
<evidence type="ECO:0000259" key="13">
    <source>
        <dbReference type="PROSITE" id="PS51686"/>
    </source>
</evidence>
<dbReference type="GO" id="GO:0055085">
    <property type="term" value="P:transmembrane transport"/>
    <property type="evidence" value="ECO:0007669"/>
    <property type="project" value="InterPro"/>
</dbReference>
<dbReference type="PaxDb" id="67767-A0A0J7KXK1"/>
<dbReference type="SUPFAM" id="SSF53335">
    <property type="entry name" value="S-adenosyl-L-methionine-dependent methyltransferases"/>
    <property type="match status" value="1"/>
</dbReference>
<dbReference type="SUPFAM" id="SSF48013">
    <property type="entry name" value="NusB-like"/>
    <property type="match status" value="1"/>
</dbReference>
<dbReference type="InterPro" id="IPR058624">
    <property type="entry name" value="MdtA-like_HH"/>
</dbReference>
<sequence>MPKKNQNKNFKNKKPQTTPDPARDAAWKALGYILGEREPLELALEKACAPDMLPRDRSTAHWMIAGTLRHFGVLEEILKEYLKKEPPFPVFRALLLGAAQILFLDAPPYAAVGSTVDLLRRQSFVPFTGLANAILRKIVREGEALLENLDQPRLDTPAWLWKAWGKRARTISQSYYETAPLDITLKEGATAPEAGEKLPNGSYRFPAGTSVTALEGFETGEFWVQDAAASMIAPLLGDVKGLEIADICAAPGGKTAQLAASGAKVIALDRDAHRLDRLKENMERLHLEAACEQADALAWQPDHLLDAVLLDAPCSATGTLRRHPDVLRLKRQQDVRALAEGQALFIEAAGKMLKKGGKLLYAVCSLQDEEGPHQIEAALKKGGWKHVPFSKEELSFLPESLTPEGYFRTHPAMWQEKKGIDGFFAALLFFGVLMAQDEDKSKGGSGENDVHFSSSGDAFPQERIWTDEQIALNKALEEVGEESHEADKAKKKQRFLLIGLLSALAIFFWWYVHRNEQETDDAYTTGRKVAIAPHVSGYVYELLVNDNQFVHKGDVLIRIDGRDYLTQLHNAQGQLAQAQANFDAAILSAQIAQKNYPGQLMSAQGEVSDAQANLFKAQTDYARQHRVLRAATSQSDIDASTAQLESAEAKMAEAKGHWIQAQPVKEKIKTSKMQAVQGEAQVKSALAALEKAKLDVAWLTVRAPCDGWVSQRSVERGNFVQAGQHILSIVPKEVWIVANYKETQMTKMRPGQDVDLHIDAYPHMHLKGHVDSFQMGTGESFSTFPPENATGNFVKVVQRVPVKILIDKGLKEDLPLALGLSVTAIVDVGETPKNPPKVQPPKEGAGDGSLNLEAMAEKALFGKEPAKTEDRLKENPSLDLDSPSASSPFGAMDTRKAMDQALSNADKGQDFSKTASQVAELAKNAGQQVLAGQGDVSKTLSKIIPKDLPPAPPPKGAAKDQPANDLLSPQNVEDLKNQALAKIAELGISKEALLEGFQEKEASQETKDHDPIHLKDPDTQAALQRMAKEALEGVKTLPISPASKAEIEKKVQDMAKNNAKAWNLSPADQTLVRKAIKQATSGGDRKYAIDPELEKELLKAATNRDGKHNTPHTGQQAEDSVAAGANAVSPPGSSVNNHRNDQNYAPESGKQKDDFHIPDLKTEGMNSHEALVNNNDFDTGSVKTEGNALGGNPLGAGIH</sequence>
<accession>A0A0J7KXK1</accession>
<dbReference type="STRING" id="67767.A0A0J7KXK1"/>
<dbReference type="EMBL" id="LBMM01002261">
    <property type="protein sequence ID" value="KMQ95046.1"/>
    <property type="molecule type" value="Genomic_DNA"/>
</dbReference>
<feature type="region of interest" description="Disordered" evidence="11">
    <location>
        <begin position="1"/>
        <end position="22"/>
    </location>
</feature>
<gene>
    <name evidence="14" type="ORF">RF55_4750</name>
</gene>
<dbReference type="GO" id="GO:0001510">
    <property type="term" value="P:RNA methylation"/>
    <property type="evidence" value="ECO:0007669"/>
    <property type="project" value="InterPro"/>
</dbReference>
<dbReference type="InterPro" id="IPR049560">
    <property type="entry name" value="MeTrfase_RsmB-F_NOP2_cat"/>
</dbReference>
<feature type="compositionally biased region" description="Gly residues" evidence="11">
    <location>
        <begin position="1188"/>
        <end position="1199"/>
    </location>
</feature>
<feature type="coiled-coil region" evidence="10">
    <location>
        <begin position="268"/>
        <end position="295"/>
    </location>
</feature>
<proteinExistence type="inferred from homology"/>
<feature type="binding site" evidence="9">
    <location>
        <position position="269"/>
    </location>
    <ligand>
        <name>S-adenosyl-L-methionine</name>
        <dbReference type="ChEBI" id="CHEBI:59789"/>
    </ligand>
</feature>
<keyword evidence="4 9" id="KW-0949">S-adenosyl-L-methionine</keyword>
<evidence type="ECO:0000256" key="5">
    <source>
        <dbReference type="ARBA" id="ARBA00022692"/>
    </source>
</evidence>
<name>A0A0J7KXK1_LASNI</name>
<feature type="binding site" evidence="9">
    <location>
        <position position="311"/>
    </location>
    <ligand>
        <name>S-adenosyl-L-methionine</name>
        <dbReference type="ChEBI" id="CHEBI:59789"/>
    </ligand>
</feature>
<organism evidence="14 15">
    <name type="scientific">Lasius niger</name>
    <name type="common">Black garden ant</name>
    <dbReference type="NCBI Taxonomy" id="67767"/>
    <lineage>
        <taxon>Eukaryota</taxon>
        <taxon>Metazoa</taxon>
        <taxon>Ecdysozoa</taxon>
        <taxon>Arthropoda</taxon>
        <taxon>Hexapoda</taxon>
        <taxon>Insecta</taxon>
        <taxon>Pterygota</taxon>
        <taxon>Neoptera</taxon>
        <taxon>Endopterygota</taxon>
        <taxon>Hymenoptera</taxon>
        <taxon>Apocrita</taxon>
        <taxon>Aculeata</taxon>
        <taxon>Formicoidea</taxon>
        <taxon>Formicidae</taxon>
        <taxon>Formicinae</taxon>
        <taxon>Lasius</taxon>
        <taxon>Lasius</taxon>
    </lineage>
</organism>
<feature type="active site" description="Nucleophile" evidence="9">
    <location>
        <position position="364"/>
    </location>
</feature>
<keyword evidence="8 12" id="KW-0472">Membrane</keyword>
<feature type="compositionally biased region" description="Polar residues" evidence="11">
    <location>
        <begin position="1172"/>
        <end position="1184"/>
    </location>
</feature>
<evidence type="ECO:0000256" key="4">
    <source>
        <dbReference type="ARBA" id="ARBA00022691"/>
    </source>
</evidence>
<comment type="subcellular location">
    <subcellularLocation>
        <location evidence="1">Membrane</location>
        <topology evidence="1">Single-pass membrane protein</topology>
    </subcellularLocation>
</comment>